<reference evidence="2 3" key="1">
    <citation type="submission" date="2024-09" db="EMBL/GenBank/DDBJ databases">
        <authorList>
            <person name="Sun Q."/>
            <person name="Mori K."/>
        </authorList>
    </citation>
    <scope>NUCLEOTIDE SEQUENCE [LARGE SCALE GENOMIC DNA]</scope>
    <source>
        <strain evidence="2 3">CGMCC 1.15906</strain>
    </source>
</reference>
<evidence type="ECO:0000256" key="1">
    <source>
        <dbReference type="SAM" id="MobiDB-lite"/>
    </source>
</evidence>
<gene>
    <name evidence="2" type="ORF">ACFFGN_08720</name>
</gene>
<comment type="caution">
    <text evidence="2">The sequence shown here is derived from an EMBL/GenBank/DDBJ whole genome shotgun (WGS) entry which is preliminary data.</text>
</comment>
<dbReference type="Proteomes" id="UP001589890">
    <property type="component" value="Unassembled WGS sequence"/>
</dbReference>
<organism evidence="2 3">
    <name type="scientific">Kribbella deserti</name>
    <dbReference type="NCBI Taxonomy" id="1926257"/>
    <lineage>
        <taxon>Bacteria</taxon>
        <taxon>Bacillati</taxon>
        <taxon>Actinomycetota</taxon>
        <taxon>Actinomycetes</taxon>
        <taxon>Propionibacteriales</taxon>
        <taxon>Kribbellaceae</taxon>
        <taxon>Kribbella</taxon>
    </lineage>
</organism>
<name>A0ABV6QHP2_9ACTN</name>
<accession>A0ABV6QHP2</accession>
<dbReference type="EMBL" id="JBHLTC010000009">
    <property type="protein sequence ID" value="MFC0624144.1"/>
    <property type="molecule type" value="Genomic_DNA"/>
</dbReference>
<evidence type="ECO:0000313" key="3">
    <source>
        <dbReference type="Proteomes" id="UP001589890"/>
    </source>
</evidence>
<dbReference type="RefSeq" id="WP_380044999.1">
    <property type="nucleotide sequence ID" value="NZ_JBHLTC010000009.1"/>
</dbReference>
<protein>
    <recommendedName>
        <fullName evidence="4">DUF4352 domain-containing protein</fullName>
    </recommendedName>
</protein>
<proteinExistence type="predicted"/>
<sequence>MKPAVRRTLAATTILLIAAGGWYVVPRHDGGPLADAGARLCVPVGGATYVTLTSSRVQNTGSARVVITDVSLIGADPEDVEYGGAFLDPKGNPGPNVRPGRTYGNGPWDEPDGPRQAVGAEVSPATSEQPGPVLGIHLKRLDVLGESRVRGIRVEYWSGARRFAREYDLEYTLRPGPCH</sequence>
<keyword evidence="3" id="KW-1185">Reference proteome</keyword>
<evidence type="ECO:0008006" key="4">
    <source>
        <dbReference type="Google" id="ProtNLM"/>
    </source>
</evidence>
<evidence type="ECO:0000313" key="2">
    <source>
        <dbReference type="EMBL" id="MFC0624144.1"/>
    </source>
</evidence>
<feature type="region of interest" description="Disordered" evidence="1">
    <location>
        <begin position="88"/>
        <end position="118"/>
    </location>
</feature>